<dbReference type="AlphaFoldDB" id="A0A2Z4GH54"/>
<gene>
    <name evidence="1" type="ORF">DJ013_21555</name>
</gene>
<protein>
    <recommendedName>
        <fullName evidence="3">Peptidoglycan peptidase</fullName>
    </recommendedName>
</protein>
<dbReference type="PANTHER" id="PTHR47112:SF1">
    <property type="entry name" value="PX DOMAIN-CONTAINING PROTEIN"/>
    <property type="match status" value="1"/>
</dbReference>
<dbReference type="OrthoDB" id="195541at2"/>
<organism evidence="1 2">
    <name type="scientific">Arcticibacterium luteifluviistationis</name>
    <dbReference type="NCBI Taxonomy" id="1784714"/>
    <lineage>
        <taxon>Bacteria</taxon>
        <taxon>Pseudomonadati</taxon>
        <taxon>Bacteroidota</taxon>
        <taxon>Cytophagia</taxon>
        <taxon>Cytophagales</taxon>
        <taxon>Leadbetterellaceae</taxon>
        <taxon>Arcticibacterium</taxon>
    </lineage>
</organism>
<dbReference type="RefSeq" id="WP_111373997.1">
    <property type="nucleotide sequence ID" value="NZ_CP029480.1"/>
</dbReference>
<accession>A0A2Z4GH54</accession>
<dbReference type="KEGG" id="als:DJ013_21555"/>
<evidence type="ECO:0000313" key="1">
    <source>
        <dbReference type="EMBL" id="AWW00631.1"/>
    </source>
</evidence>
<dbReference type="InterPro" id="IPR038765">
    <property type="entry name" value="Papain-like_cys_pep_sf"/>
</dbReference>
<dbReference type="EMBL" id="CP029480">
    <property type="protein sequence ID" value="AWW00631.1"/>
    <property type="molecule type" value="Genomic_DNA"/>
</dbReference>
<dbReference type="Proteomes" id="UP000249873">
    <property type="component" value="Chromosome"/>
</dbReference>
<evidence type="ECO:0000313" key="2">
    <source>
        <dbReference type="Proteomes" id="UP000249873"/>
    </source>
</evidence>
<reference evidence="1 2" key="1">
    <citation type="submission" date="2018-05" db="EMBL/GenBank/DDBJ databases">
        <title>Complete genome sequence of Arcticibacterium luteifluviistationis SM1504T, a cytophagaceae bacterium isolated from Arctic surface seawater.</title>
        <authorList>
            <person name="Li Y."/>
            <person name="Qin Q.-L."/>
        </authorList>
    </citation>
    <scope>NUCLEOTIDE SEQUENCE [LARGE SCALE GENOMIC DNA]</scope>
    <source>
        <strain evidence="1 2">SM1504</strain>
    </source>
</reference>
<dbReference type="SUPFAM" id="SSF54001">
    <property type="entry name" value="Cysteine proteinases"/>
    <property type="match status" value="1"/>
</dbReference>
<proteinExistence type="predicted"/>
<dbReference type="InterPro" id="IPR024453">
    <property type="entry name" value="Peptidase_C92"/>
</dbReference>
<dbReference type="Pfam" id="PF05708">
    <property type="entry name" value="Peptidase_C92"/>
    <property type="match status" value="1"/>
</dbReference>
<keyword evidence="2" id="KW-1185">Reference proteome</keyword>
<dbReference type="PANTHER" id="PTHR47112">
    <property type="entry name" value="PX DOMAIN-CONTAINING PROTEIN"/>
    <property type="match status" value="1"/>
</dbReference>
<dbReference type="Gene3D" id="3.90.1720.10">
    <property type="entry name" value="endopeptidase domain like (from Nostoc punctiforme)"/>
    <property type="match status" value="1"/>
</dbReference>
<name>A0A2Z4GH54_9BACT</name>
<sequence>MAIPLYNKLKLEKLFKREDRETNVQNYNKIRSELKSGDLLFFSGDHWLSTLIRGRSRSAWSHIGIVVKLEQMDRIFLIESVLGNGVRMVPMSNVFSDYDGNQKPYVGRVAWARHKSLSSDEIKVRILKEFCLDNLTKQYDNWEYFRIAWRTLLGSKEIFHDDKFTCSEFVWEAFKSAGITLPKERGYFISPGAFWRLDDIEMKGIMI</sequence>
<evidence type="ECO:0008006" key="3">
    <source>
        <dbReference type="Google" id="ProtNLM"/>
    </source>
</evidence>